<reference evidence="1 2" key="1">
    <citation type="submission" date="2018-11" db="EMBL/GenBank/DDBJ databases">
        <authorList>
            <consortium name="Pathogen Informatics"/>
        </authorList>
    </citation>
    <scope>NUCLEOTIDE SEQUENCE [LARGE SCALE GENOMIC DNA]</scope>
    <source>
        <strain>Denwood</strain>
        <strain evidence="2">Zambia</strain>
    </source>
</reference>
<dbReference type="Proteomes" id="UP000269396">
    <property type="component" value="Unassembled WGS sequence"/>
</dbReference>
<evidence type="ECO:0000313" key="2">
    <source>
        <dbReference type="Proteomes" id="UP000269396"/>
    </source>
</evidence>
<accession>A0A183NGI8</accession>
<organism evidence="1 2">
    <name type="scientific">Schistosoma mattheei</name>
    <dbReference type="NCBI Taxonomy" id="31246"/>
    <lineage>
        <taxon>Eukaryota</taxon>
        <taxon>Metazoa</taxon>
        <taxon>Spiralia</taxon>
        <taxon>Lophotrochozoa</taxon>
        <taxon>Platyhelminthes</taxon>
        <taxon>Trematoda</taxon>
        <taxon>Digenea</taxon>
        <taxon>Strigeidida</taxon>
        <taxon>Schistosomatoidea</taxon>
        <taxon>Schistosomatidae</taxon>
        <taxon>Schistosoma</taxon>
    </lineage>
</organism>
<name>A0A183NGI8_9TREM</name>
<sequence>MKLSKLGVHGISETRLEQSGQNDNFKTPDIIFCEDESVPHTEEVAPIMSKEGQKMMKSSNSSRYLSAKSFNPIKIYEEEEKPTWKTTAKALKN</sequence>
<proteinExistence type="predicted"/>
<keyword evidence="2" id="KW-1185">Reference proteome</keyword>
<gene>
    <name evidence="1" type="ORF">SMTD_LOCUS1224</name>
</gene>
<evidence type="ECO:0000313" key="1">
    <source>
        <dbReference type="EMBL" id="VDO76459.1"/>
    </source>
</evidence>
<dbReference type="EMBL" id="UZAL01001293">
    <property type="protein sequence ID" value="VDO76459.1"/>
    <property type="molecule type" value="Genomic_DNA"/>
</dbReference>
<dbReference type="AlphaFoldDB" id="A0A183NGI8"/>
<protein>
    <submittedName>
        <fullName evidence="1">Uncharacterized protein</fullName>
    </submittedName>
</protein>